<dbReference type="GO" id="GO:0022857">
    <property type="term" value="F:transmembrane transporter activity"/>
    <property type="evidence" value="ECO:0007669"/>
    <property type="project" value="InterPro"/>
</dbReference>
<organism evidence="9">
    <name type="scientific">Zeugodacus cucurbitae</name>
    <name type="common">Melon fruit fly</name>
    <name type="synonym">Bactrocera cucurbitae</name>
    <dbReference type="NCBI Taxonomy" id="28588"/>
    <lineage>
        <taxon>Eukaryota</taxon>
        <taxon>Metazoa</taxon>
        <taxon>Ecdysozoa</taxon>
        <taxon>Arthropoda</taxon>
        <taxon>Hexapoda</taxon>
        <taxon>Insecta</taxon>
        <taxon>Pterygota</taxon>
        <taxon>Neoptera</taxon>
        <taxon>Endopterygota</taxon>
        <taxon>Diptera</taxon>
        <taxon>Brachycera</taxon>
        <taxon>Muscomorpha</taxon>
        <taxon>Tephritoidea</taxon>
        <taxon>Tephritidae</taxon>
        <taxon>Zeugodacus</taxon>
        <taxon>Zeugodacus</taxon>
    </lineage>
</organism>
<dbReference type="PROSITE" id="PS00216">
    <property type="entry name" value="SUGAR_TRANSPORT_1"/>
    <property type="match status" value="1"/>
</dbReference>
<keyword evidence="4 7" id="KW-0472">Membrane</keyword>
<keyword evidence="3 7" id="KW-1133">Transmembrane helix</keyword>
<evidence type="ECO:0000313" key="9">
    <source>
        <dbReference type="EMBL" id="JAD07408.1"/>
    </source>
</evidence>
<dbReference type="InterPro" id="IPR050549">
    <property type="entry name" value="MFS_Trehalose_Transporter"/>
</dbReference>
<keyword evidence="6" id="KW-0813">Transport</keyword>
<feature type="transmembrane region" description="Helical" evidence="7">
    <location>
        <begin position="341"/>
        <end position="362"/>
    </location>
</feature>
<dbReference type="AlphaFoldDB" id="A0A0A1X9S2"/>
<feature type="domain" description="Major facilitator superfamily (MFS) profile" evidence="8">
    <location>
        <begin position="51"/>
        <end position="491"/>
    </location>
</feature>
<evidence type="ECO:0000256" key="6">
    <source>
        <dbReference type="RuleBase" id="RU003346"/>
    </source>
</evidence>
<dbReference type="OrthoDB" id="6612291at2759"/>
<feature type="transmembrane region" description="Helical" evidence="7">
    <location>
        <begin position="92"/>
        <end position="110"/>
    </location>
</feature>
<name>A0A0A1X9S2_ZEUCU</name>
<proteinExistence type="inferred from homology"/>
<dbReference type="NCBIfam" id="TIGR00879">
    <property type="entry name" value="SP"/>
    <property type="match status" value="1"/>
</dbReference>
<protein>
    <submittedName>
        <fullName evidence="9">Facilitated trehalose transporter Tret1</fullName>
    </submittedName>
</protein>
<accession>A0A0A1X9S2</accession>
<dbReference type="RefSeq" id="XP_011193896.1">
    <property type="nucleotide sequence ID" value="XM_011195594.1"/>
</dbReference>
<dbReference type="RefSeq" id="XP_011193889.1">
    <property type="nucleotide sequence ID" value="XM_011195587.1"/>
</dbReference>
<comment type="similarity">
    <text evidence="6">Belongs to the major facilitator superfamily. Sugar transporter (TC 2.A.1.1) family.</text>
</comment>
<feature type="transmembrane region" description="Helical" evidence="7">
    <location>
        <begin position="147"/>
        <end position="173"/>
    </location>
</feature>
<feature type="transmembrane region" description="Helical" evidence="7">
    <location>
        <begin position="403"/>
        <end position="425"/>
    </location>
</feature>
<dbReference type="PRINTS" id="PR00171">
    <property type="entry name" value="SUGRTRNSPORT"/>
</dbReference>
<reference evidence="9" key="1">
    <citation type="submission" date="2014-11" db="EMBL/GenBank/DDBJ databases">
        <authorList>
            <person name="Geib S."/>
        </authorList>
    </citation>
    <scope>NUCLEOTIDE SEQUENCE</scope>
</reference>
<gene>
    <name evidence="9" type="primary">Tret1_10</name>
    <name evidence="10" type="synonym">Tret1_26</name>
    <name evidence="9" type="ORF">g.49111</name>
    <name evidence="10" type="ORF">g.49118</name>
</gene>
<evidence type="ECO:0000256" key="1">
    <source>
        <dbReference type="ARBA" id="ARBA00004141"/>
    </source>
</evidence>
<feature type="transmembrane region" description="Helical" evidence="7">
    <location>
        <begin position="185"/>
        <end position="207"/>
    </location>
</feature>
<feature type="transmembrane region" description="Helical" evidence="7">
    <location>
        <begin position="50"/>
        <end position="72"/>
    </location>
</feature>
<dbReference type="InterPro" id="IPR005829">
    <property type="entry name" value="Sugar_transporter_CS"/>
</dbReference>
<dbReference type="RefSeq" id="XP_011193893.1">
    <property type="nucleotide sequence ID" value="XM_011195591.1"/>
</dbReference>
<evidence type="ECO:0000259" key="8">
    <source>
        <dbReference type="PROSITE" id="PS50850"/>
    </source>
</evidence>
<evidence type="ECO:0000256" key="7">
    <source>
        <dbReference type="SAM" id="Phobius"/>
    </source>
</evidence>
<dbReference type="PANTHER" id="PTHR48021:SF89">
    <property type="entry name" value="FI02132P-RELATED"/>
    <property type="match status" value="1"/>
</dbReference>
<keyword evidence="5" id="KW-0325">Glycoprotein</keyword>
<reference evidence="9" key="2">
    <citation type="journal article" date="2015" name="Gigascience">
        <title>Reconstructing a comprehensive transcriptome assembly of a white-pupal translocated strain of the pest fruit fly Bactrocera cucurbitae.</title>
        <authorList>
            <person name="Sim S.B."/>
            <person name="Calla B."/>
            <person name="Hall B."/>
            <person name="DeRego T."/>
            <person name="Geib S.M."/>
        </authorList>
    </citation>
    <scope>NUCLEOTIDE SEQUENCE</scope>
</reference>
<dbReference type="FunFam" id="1.20.1250.20:FF:000249">
    <property type="entry name" value="facilitated trehalose transporter Tret1"/>
    <property type="match status" value="1"/>
</dbReference>
<feature type="transmembrane region" description="Helical" evidence="7">
    <location>
        <begin position="462"/>
        <end position="487"/>
    </location>
</feature>
<dbReference type="EMBL" id="GBXI01006884">
    <property type="protein sequence ID" value="JAD07408.1"/>
    <property type="molecule type" value="Transcribed_RNA"/>
</dbReference>
<dbReference type="SUPFAM" id="SSF103473">
    <property type="entry name" value="MFS general substrate transporter"/>
    <property type="match status" value="1"/>
</dbReference>
<evidence type="ECO:0000256" key="5">
    <source>
        <dbReference type="ARBA" id="ARBA00023180"/>
    </source>
</evidence>
<dbReference type="InterPro" id="IPR003663">
    <property type="entry name" value="Sugar/inositol_transpt"/>
</dbReference>
<dbReference type="PROSITE" id="PS00217">
    <property type="entry name" value="SUGAR_TRANSPORT_2"/>
    <property type="match status" value="1"/>
</dbReference>
<dbReference type="Pfam" id="PF00083">
    <property type="entry name" value="Sugar_tr"/>
    <property type="match status" value="1"/>
</dbReference>
<feature type="transmembrane region" description="Helical" evidence="7">
    <location>
        <begin position="369"/>
        <end position="391"/>
    </location>
</feature>
<dbReference type="Gene3D" id="1.20.1250.20">
    <property type="entry name" value="MFS general substrate transporter like domains"/>
    <property type="match status" value="1"/>
</dbReference>
<dbReference type="CTD" id="105219454"/>
<evidence type="ECO:0000256" key="2">
    <source>
        <dbReference type="ARBA" id="ARBA00022692"/>
    </source>
</evidence>
<evidence type="ECO:0000256" key="4">
    <source>
        <dbReference type="ARBA" id="ARBA00023136"/>
    </source>
</evidence>
<dbReference type="PROSITE" id="PS50850">
    <property type="entry name" value="MFS"/>
    <property type="match status" value="1"/>
</dbReference>
<comment type="subcellular location">
    <subcellularLocation>
        <location evidence="1">Membrane</location>
        <topology evidence="1">Multi-pass membrane protein</topology>
    </subcellularLocation>
</comment>
<dbReference type="GeneID" id="105219454"/>
<sequence length="557" mass="61620">MTSKMTIHSDLAKLHNGNSAHKVLIVKEHDKMKPPKPLGERKKAVLRQELMVLLGNTCVAASGMSIALPSVALAQLTDPNDIYHLNTEESSWFASINSMACPLGGLLVGYLMDRIGRRNTMLCTNFIGIIGLLLLVTAPHQSTRDAIYIQLLIGRFLCGLMIGLSLSPIGAYAAEISLPRIRGRLIMGTSIAIASGILLMYLLGYFIRNNFKLISIISVVYQCLAFCCCLPMPESPSWLLQKGYVERARKSLKYFRGLSKNDNNIYEEFETELALIKKNSDISRTTAANESLLQAIRAPEVYKPLIMMIGFFFFQQCSGIVVVIVFAAQIATRAGVSADPLLVAVFVGVARIITTFFMGMIFEKWGRRPAGIFSATGMTICMLLLAANGWWPVIGEQVPLLSVFAIVLHIIFSTMGLLTLPFFMISEVFPQRVRGSASGFTLCIGLLFSFSVVKLYPTLEVWIGTANCFAFFGGISLLGAAFIYFIVPETKGRTLLEIENYFRTGRKVSNAEVARRQSQIAMEEAAGIYRSELELNEVFLKLSKVDEDGEKKLDDKE</sequence>
<dbReference type="GO" id="GO:0016020">
    <property type="term" value="C:membrane"/>
    <property type="evidence" value="ECO:0007669"/>
    <property type="project" value="UniProtKB-SubCell"/>
</dbReference>
<dbReference type="InterPro" id="IPR005828">
    <property type="entry name" value="MFS_sugar_transport-like"/>
</dbReference>
<feature type="transmembrane region" description="Helical" evidence="7">
    <location>
        <begin position="437"/>
        <end position="456"/>
    </location>
</feature>
<dbReference type="InterPro" id="IPR020846">
    <property type="entry name" value="MFS_dom"/>
</dbReference>
<feature type="transmembrane region" description="Helical" evidence="7">
    <location>
        <begin position="213"/>
        <end position="232"/>
    </location>
</feature>
<dbReference type="PANTHER" id="PTHR48021">
    <property type="match status" value="1"/>
</dbReference>
<keyword evidence="2 7" id="KW-0812">Transmembrane</keyword>
<evidence type="ECO:0000313" key="10">
    <source>
        <dbReference type="EMBL" id="JAD12889.1"/>
    </source>
</evidence>
<feature type="transmembrane region" description="Helical" evidence="7">
    <location>
        <begin position="305"/>
        <end position="329"/>
    </location>
</feature>
<dbReference type="InterPro" id="IPR036259">
    <property type="entry name" value="MFS_trans_sf"/>
</dbReference>
<dbReference type="EMBL" id="GBXI01001403">
    <property type="protein sequence ID" value="JAD12889.1"/>
    <property type="molecule type" value="Transcribed_RNA"/>
</dbReference>
<evidence type="ECO:0000256" key="3">
    <source>
        <dbReference type="ARBA" id="ARBA00022989"/>
    </source>
</evidence>